<keyword evidence="11 17" id="KW-1133">Transmembrane helix</keyword>
<evidence type="ECO:0000256" key="2">
    <source>
        <dbReference type="ARBA" id="ARBA00007012"/>
    </source>
</evidence>
<keyword evidence="7 17" id="KW-0812">Transmembrane</keyword>
<evidence type="ECO:0000256" key="11">
    <source>
        <dbReference type="ARBA" id="ARBA00022989"/>
    </source>
</evidence>
<keyword evidence="8 17" id="KW-0999">Mitochondrion inner membrane</keyword>
<evidence type="ECO:0000256" key="17">
    <source>
        <dbReference type="RuleBase" id="RU003403"/>
    </source>
</evidence>
<proteinExistence type="inferred from homology"/>
<sequence>MSPYVISILLLSLGLGTTITFASSHWLLAWMGLEINTLAILPLMAQNHHPRAVEATTKYFLTQATAAAMILFSTTMNAWFTGSWEIQQTFHPTVMAITVLSLGLKVGLAPMHFWLPEVLQGLDLTTGLILSTWQKIAPMTLIYQISLETNQNMTMALGLTSALVGGWGGLNQTQMRKILAYSSIAHMGWMFIVLNYAPNLMMLNLIIYIIMTYTAFTTMKMAHATKINTLATNWTKAPTIATINLVTMLSLAGLPPLTGFMPKWLILQELTKQGLPLMATLIAMTALLSLFFYLRICYTMSLTISPNTNNTKTPWRLKSKQMTLPLSIAAVMTTMLLPMTPTMTATVITALS</sequence>
<dbReference type="GO" id="GO:0008137">
    <property type="term" value="F:NADH dehydrogenase (ubiquinone) activity"/>
    <property type="evidence" value="ECO:0007669"/>
    <property type="project" value="UniProtKB-EC"/>
</dbReference>
<evidence type="ECO:0000256" key="12">
    <source>
        <dbReference type="ARBA" id="ARBA00023027"/>
    </source>
</evidence>
<evidence type="ECO:0000256" key="5">
    <source>
        <dbReference type="ARBA" id="ARBA00022448"/>
    </source>
</evidence>
<dbReference type="EMBL" id="KY081397">
    <property type="protein sequence ID" value="AQT00487.1"/>
    <property type="molecule type" value="Genomic_DNA"/>
</dbReference>
<dbReference type="InterPro" id="IPR001750">
    <property type="entry name" value="ND/Mrp_TM"/>
</dbReference>
<evidence type="ECO:0000313" key="20">
    <source>
        <dbReference type="EMBL" id="AQT00487.1"/>
    </source>
</evidence>
<reference evidence="20" key="1">
    <citation type="submission" date="2016-11" db="EMBL/GenBank/DDBJ databases">
        <title>The complete mitogenome of Ophichthus rotundus.</title>
        <authorList>
            <person name="Song X."/>
            <person name="Tang W."/>
        </authorList>
    </citation>
    <scope>NUCLEOTIDE SEQUENCE</scope>
</reference>
<evidence type="ECO:0000256" key="1">
    <source>
        <dbReference type="ARBA" id="ARBA00004448"/>
    </source>
</evidence>
<evidence type="ECO:0000256" key="13">
    <source>
        <dbReference type="ARBA" id="ARBA00023075"/>
    </source>
</evidence>
<organism evidence="20">
    <name type="scientific">Ophichthus rotundus</name>
    <dbReference type="NCBI Taxonomy" id="1961911"/>
    <lineage>
        <taxon>Eukaryota</taxon>
        <taxon>Metazoa</taxon>
        <taxon>Chordata</taxon>
        <taxon>Craniata</taxon>
        <taxon>Vertebrata</taxon>
        <taxon>Euteleostomi</taxon>
        <taxon>Actinopterygii</taxon>
        <taxon>Neopterygii</taxon>
        <taxon>Teleostei</taxon>
        <taxon>Anguilliformes</taxon>
        <taxon>Ophichthidae</taxon>
        <taxon>Ophichthus</taxon>
    </lineage>
</organism>
<feature type="transmembrane region" description="Helical" evidence="17">
    <location>
        <begin position="234"/>
        <end position="254"/>
    </location>
</feature>
<keyword evidence="5" id="KW-0813">Transport</keyword>
<feature type="transmembrane region" description="Helical" evidence="17">
    <location>
        <begin position="60"/>
        <end position="80"/>
    </location>
</feature>
<dbReference type="PANTHER" id="PTHR46552:SF1">
    <property type="entry name" value="NADH-UBIQUINONE OXIDOREDUCTASE CHAIN 2"/>
    <property type="match status" value="1"/>
</dbReference>
<dbReference type="Pfam" id="PF00361">
    <property type="entry name" value="Proton_antipo_M"/>
    <property type="match status" value="1"/>
</dbReference>
<dbReference type="Pfam" id="PF06444">
    <property type="entry name" value="NADH_dehy_S2_C"/>
    <property type="match status" value="1"/>
</dbReference>
<accession>A0A1S6KBG0</accession>
<keyword evidence="9 17" id="KW-1278">Translocase</keyword>
<keyword evidence="13 17" id="KW-0830">Ubiquinone</keyword>
<evidence type="ECO:0000259" key="18">
    <source>
        <dbReference type="Pfam" id="PF00361"/>
    </source>
</evidence>
<dbReference type="PRINTS" id="PR01436">
    <property type="entry name" value="NADHDHGNASE2"/>
</dbReference>
<comment type="function">
    <text evidence="17">Core subunit of the mitochondrial membrane respiratory chain NADH dehydrogenase (Complex I) which catalyzes electron transfer from NADH through the respiratory chain, using ubiquinone as an electron acceptor. Essential for the catalytic activity and assembly of complex I.</text>
</comment>
<feature type="transmembrane region" description="Helical" evidence="17">
    <location>
        <begin position="326"/>
        <end position="351"/>
    </location>
</feature>
<evidence type="ECO:0000259" key="19">
    <source>
        <dbReference type="Pfam" id="PF06444"/>
    </source>
</evidence>
<keyword evidence="6 17" id="KW-0679">Respiratory chain</keyword>
<feature type="domain" description="NADH dehydrogenase subunit 2 C-terminal" evidence="19">
    <location>
        <begin position="290"/>
        <end position="343"/>
    </location>
</feature>
<evidence type="ECO:0000256" key="10">
    <source>
        <dbReference type="ARBA" id="ARBA00022982"/>
    </source>
</evidence>
<dbReference type="GO" id="GO:0006120">
    <property type="term" value="P:mitochondrial electron transport, NADH to ubiquinone"/>
    <property type="evidence" value="ECO:0007669"/>
    <property type="project" value="InterPro"/>
</dbReference>
<feature type="transmembrane region" description="Helical" evidence="17">
    <location>
        <begin position="274"/>
        <end position="294"/>
    </location>
</feature>
<feature type="domain" description="NADH:quinone oxidoreductase/Mrp antiporter transmembrane" evidence="18">
    <location>
        <begin position="23"/>
        <end position="288"/>
    </location>
</feature>
<comment type="similarity">
    <text evidence="2 17">Belongs to the complex I subunit 2 family.</text>
</comment>
<evidence type="ECO:0000256" key="14">
    <source>
        <dbReference type="ARBA" id="ARBA00023128"/>
    </source>
</evidence>
<dbReference type="InterPro" id="IPR010933">
    <property type="entry name" value="NADH_DH_su2_C"/>
</dbReference>
<feature type="transmembrane region" description="Helical" evidence="17">
    <location>
        <begin position="178"/>
        <end position="197"/>
    </location>
</feature>
<evidence type="ECO:0000256" key="6">
    <source>
        <dbReference type="ARBA" id="ARBA00022660"/>
    </source>
</evidence>
<feature type="transmembrane region" description="Helical" evidence="17">
    <location>
        <begin position="153"/>
        <end position="171"/>
    </location>
</feature>
<dbReference type="GO" id="GO:0005743">
    <property type="term" value="C:mitochondrial inner membrane"/>
    <property type="evidence" value="ECO:0007669"/>
    <property type="project" value="UniProtKB-SubCell"/>
</dbReference>
<keyword evidence="10 17" id="KW-0249">Electron transport</keyword>
<comment type="catalytic activity">
    <reaction evidence="16 17">
        <text>a ubiquinone + NADH + 5 H(+)(in) = a ubiquinol + NAD(+) + 4 H(+)(out)</text>
        <dbReference type="Rhea" id="RHEA:29091"/>
        <dbReference type="Rhea" id="RHEA-COMP:9565"/>
        <dbReference type="Rhea" id="RHEA-COMP:9566"/>
        <dbReference type="ChEBI" id="CHEBI:15378"/>
        <dbReference type="ChEBI" id="CHEBI:16389"/>
        <dbReference type="ChEBI" id="CHEBI:17976"/>
        <dbReference type="ChEBI" id="CHEBI:57540"/>
        <dbReference type="ChEBI" id="CHEBI:57945"/>
        <dbReference type="EC" id="7.1.1.2"/>
    </reaction>
</comment>
<evidence type="ECO:0000256" key="15">
    <source>
        <dbReference type="ARBA" id="ARBA00023136"/>
    </source>
</evidence>
<dbReference type="InterPro" id="IPR003917">
    <property type="entry name" value="NADH_UbQ_OxRdtase_chain2"/>
</dbReference>
<keyword evidence="14 17" id="KW-0496">Mitochondrion</keyword>
<gene>
    <name evidence="20" type="primary">ND2</name>
</gene>
<dbReference type="PANTHER" id="PTHR46552">
    <property type="entry name" value="NADH-UBIQUINONE OXIDOREDUCTASE CHAIN 2"/>
    <property type="match status" value="1"/>
</dbReference>
<evidence type="ECO:0000256" key="16">
    <source>
        <dbReference type="ARBA" id="ARBA00049551"/>
    </source>
</evidence>
<comment type="subcellular location">
    <subcellularLocation>
        <location evidence="1 17">Mitochondrion inner membrane</location>
        <topology evidence="1 17">Multi-pass membrane protein</topology>
    </subcellularLocation>
</comment>
<evidence type="ECO:0000256" key="4">
    <source>
        <dbReference type="ARBA" id="ARBA00021008"/>
    </source>
</evidence>
<keyword evidence="15 17" id="KW-0472">Membrane</keyword>
<feature type="transmembrane region" description="Helical" evidence="17">
    <location>
        <begin position="92"/>
        <end position="115"/>
    </location>
</feature>
<evidence type="ECO:0000256" key="8">
    <source>
        <dbReference type="ARBA" id="ARBA00022792"/>
    </source>
</evidence>
<protein>
    <recommendedName>
        <fullName evidence="4 17">NADH-ubiquinone oxidoreductase chain 2</fullName>
        <ecNumber evidence="3 17">7.1.1.2</ecNumber>
    </recommendedName>
</protein>
<name>A0A1S6KBG0_9TELE</name>
<dbReference type="AlphaFoldDB" id="A0A1S6KBG0"/>
<dbReference type="InterPro" id="IPR050175">
    <property type="entry name" value="Complex_I_Subunit_2"/>
</dbReference>
<geneLocation type="mitochondrion" evidence="20"/>
<evidence type="ECO:0000256" key="9">
    <source>
        <dbReference type="ARBA" id="ARBA00022967"/>
    </source>
</evidence>
<dbReference type="EC" id="7.1.1.2" evidence="3 17"/>
<evidence type="ECO:0000256" key="7">
    <source>
        <dbReference type="ARBA" id="ARBA00022692"/>
    </source>
</evidence>
<feature type="transmembrane region" description="Helical" evidence="17">
    <location>
        <begin position="203"/>
        <end position="222"/>
    </location>
</feature>
<keyword evidence="12 17" id="KW-0520">NAD</keyword>
<evidence type="ECO:0000256" key="3">
    <source>
        <dbReference type="ARBA" id="ARBA00012944"/>
    </source>
</evidence>